<name>J9GDI8_9ZZZZ</name>
<comment type="caution">
    <text evidence="1">The sequence shown here is derived from an EMBL/GenBank/DDBJ whole genome shotgun (WGS) entry which is preliminary data.</text>
</comment>
<reference evidence="1" key="1">
    <citation type="journal article" date="2012" name="PLoS ONE">
        <title>Gene sets for utilization of primary and secondary nutrition supplies in the distal gut of endangered iberian lynx.</title>
        <authorList>
            <person name="Alcaide M."/>
            <person name="Messina E."/>
            <person name="Richter M."/>
            <person name="Bargiela R."/>
            <person name="Peplies J."/>
            <person name="Huws S.A."/>
            <person name="Newbold C.J."/>
            <person name="Golyshin P.N."/>
            <person name="Simon M.A."/>
            <person name="Lopez G."/>
            <person name="Yakimov M.M."/>
            <person name="Ferrer M."/>
        </authorList>
    </citation>
    <scope>NUCLEOTIDE SEQUENCE</scope>
</reference>
<protein>
    <submittedName>
        <fullName evidence="1">Uncharacterized protein</fullName>
    </submittedName>
</protein>
<evidence type="ECO:0000313" key="1">
    <source>
        <dbReference type="EMBL" id="EJW99837.1"/>
    </source>
</evidence>
<dbReference type="EMBL" id="AMCI01003638">
    <property type="protein sequence ID" value="EJW99837.1"/>
    <property type="molecule type" value="Genomic_DNA"/>
</dbReference>
<gene>
    <name evidence="1" type="ORF">EVA_12056</name>
</gene>
<dbReference type="AlphaFoldDB" id="J9GDI8"/>
<organism evidence="1">
    <name type="scientific">gut metagenome</name>
    <dbReference type="NCBI Taxonomy" id="749906"/>
    <lineage>
        <taxon>unclassified sequences</taxon>
        <taxon>metagenomes</taxon>
        <taxon>organismal metagenomes</taxon>
    </lineage>
</organism>
<feature type="non-terminal residue" evidence="1">
    <location>
        <position position="1"/>
    </location>
</feature>
<sequence length="37" mass="4215">KKIIFICIIVLIIKNSTKFAETFLVLGEHGYIAHVKN</sequence>
<proteinExistence type="predicted"/>
<accession>J9GDI8</accession>